<evidence type="ECO:0000256" key="17">
    <source>
        <dbReference type="ARBA" id="ARBA00023254"/>
    </source>
</evidence>
<dbReference type="GO" id="GO:0016887">
    <property type="term" value="F:ATP hydrolysis activity"/>
    <property type="evidence" value="ECO:0007669"/>
    <property type="project" value="InterPro"/>
</dbReference>
<dbReference type="GO" id="GO:0006302">
    <property type="term" value="P:double-strand break repair"/>
    <property type="evidence" value="ECO:0007669"/>
    <property type="project" value="InterPro"/>
</dbReference>
<evidence type="ECO:0000256" key="18">
    <source>
        <dbReference type="ARBA" id="ARBA00049360"/>
    </source>
</evidence>
<evidence type="ECO:0000256" key="13">
    <source>
        <dbReference type="ARBA" id="ARBA00022842"/>
    </source>
</evidence>
<dbReference type="SUPFAM" id="SSF52540">
    <property type="entry name" value="P-loop containing nucleoside triphosphate hydrolases"/>
    <property type="match status" value="1"/>
</dbReference>
<feature type="domain" description="Rad50/SbcC-type AAA" evidence="20">
    <location>
        <begin position="6"/>
        <end position="234"/>
    </location>
</feature>
<dbReference type="InterPro" id="IPR027417">
    <property type="entry name" value="P-loop_NTPase"/>
</dbReference>
<evidence type="ECO:0000256" key="16">
    <source>
        <dbReference type="ARBA" id="ARBA00023242"/>
    </source>
</evidence>
<dbReference type="Gene3D" id="3.40.50.300">
    <property type="entry name" value="P-loop containing nucleotide triphosphate hydrolases"/>
    <property type="match status" value="2"/>
</dbReference>
<evidence type="ECO:0000256" key="15">
    <source>
        <dbReference type="ARBA" id="ARBA00023204"/>
    </source>
</evidence>
<dbReference type="GO" id="GO:0000722">
    <property type="term" value="P:telomere maintenance via recombination"/>
    <property type="evidence" value="ECO:0007669"/>
    <property type="project" value="TreeGrafter"/>
</dbReference>
<evidence type="ECO:0000256" key="14">
    <source>
        <dbReference type="ARBA" id="ARBA00023054"/>
    </source>
</evidence>
<evidence type="ECO:0000256" key="2">
    <source>
        <dbReference type="ARBA" id="ARBA00004123"/>
    </source>
</evidence>
<keyword evidence="8" id="KW-0547">Nucleotide-binding</keyword>
<evidence type="ECO:0000313" key="21">
    <source>
        <dbReference type="EMBL" id="CBH17819.1"/>
    </source>
</evidence>
<keyword evidence="16" id="KW-0539">Nucleus</keyword>
<dbReference type="VEuPathDB" id="TriTrypDB:Tbg972.11.9380"/>
<dbReference type="OrthoDB" id="18797at2759"/>
<dbReference type="InterPro" id="IPR038729">
    <property type="entry name" value="Rad50/SbcC_AAA"/>
</dbReference>
<evidence type="ECO:0000259" key="20">
    <source>
        <dbReference type="Pfam" id="PF13476"/>
    </source>
</evidence>
<feature type="coiled-coil region" evidence="19">
    <location>
        <begin position="594"/>
        <end position="621"/>
    </location>
</feature>
<evidence type="ECO:0000256" key="10">
    <source>
        <dbReference type="ARBA" id="ARBA00022801"/>
    </source>
</evidence>
<dbReference type="Pfam" id="PF13476">
    <property type="entry name" value="AAA_23"/>
    <property type="match status" value="1"/>
</dbReference>
<keyword evidence="10" id="KW-0378">Hydrolase</keyword>
<feature type="coiled-coil region" evidence="19">
    <location>
        <begin position="473"/>
        <end position="530"/>
    </location>
</feature>
<keyword evidence="12" id="KW-0067">ATP-binding</keyword>
<evidence type="ECO:0000256" key="12">
    <source>
        <dbReference type="ARBA" id="ARBA00022840"/>
    </source>
</evidence>
<evidence type="ECO:0000256" key="19">
    <source>
        <dbReference type="SAM" id="Coils"/>
    </source>
</evidence>
<evidence type="ECO:0000256" key="5">
    <source>
        <dbReference type="ARBA" id="ARBA00017893"/>
    </source>
</evidence>
<dbReference type="GO" id="GO:0000794">
    <property type="term" value="C:condensed nuclear chromosome"/>
    <property type="evidence" value="ECO:0007669"/>
    <property type="project" value="TreeGrafter"/>
</dbReference>
<dbReference type="GO" id="GO:0051880">
    <property type="term" value="F:G-quadruplex DNA binding"/>
    <property type="evidence" value="ECO:0007669"/>
    <property type="project" value="TreeGrafter"/>
</dbReference>
<evidence type="ECO:0000313" key="22">
    <source>
        <dbReference type="Proteomes" id="UP000002316"/>
    </source>
</evidence>
<dbReference type="FunFam" id="3.40.50.300:FF:000593">
    <property type="entry name" value="DNA repair protein RAD50"/>
    <property type="match status" value="1"/>
</dbReference>
<feature type="coiled-coil region" evidence="19">
    <location>
        <begin position="186"/>
        <end position="220"/>
    </location>
</feature>
<organism evidence="21 22">
    <name type="scientific">Trypanosoma brucei gambiense (strain MHOM/CI/86/DAL972)</name>
    <dbReference type="NCBI Taxonomy" id="679716"/>
    <lineage>
        <taxon>Eukaryota</taxon>
        <taxon>Discoba</taxon>
        <taxon>Euglenozoa</taxon>
        <taxon>Kinetoplastea</taxon>
        <taxon>Metakinetoplastina</taxon>
        <taxon>Trypanosomatida</taxon>
        <taxon>Trypanosomatidae</taxon>
        <taxon>Trypanosoma</taxon>
    </lineage>
</organism>
<dbReference type="KEGG" id="tbg:TbgDal_XI9380"/>
<reference evidence="22" key="1">
    <citation type="journal article" date="2010" name="PLoS Negl. Trop. Dis.">
        <title>The genome sequence of Trypanosoma brucei gambiense, causative agent of chronic human african trypanosomiasis.</title>
        <authorList>
            <person name="Jackson A.P."/>
            <person name="Sanders M."/>
            <person name="Berry A."/>
            <person name="McQuillan J."/>
            <person name="Aslett M.A."/>
            <person name="Quail M.A."/>
            <person name="Chukualim B."/>
            <person name="Capewell P."/>
            <person name="MacLeod A."/>
            <person name="Melville S.E."/>
            <person name="Gibson W."/>
            <person name="Barry J.D."/>
            <person name="Berriman M."/>
            <person name="Hertz-Fowler C."/>
        </authorList>
    </citation>
    <scope>NUCLEOTIDE SEQUENCE [LARGE SCALE GENOMIC DNA]</scope>
    <source>
        <strain evidence="22">MHOM/CI/86/DAL972</strain>
    </source>
</reference>
<keyword evidence="6" id="KW-0158">Chromosome</keyword>
<feature type="coiled-coil region" evidence="19">
    <location>
        <begin position="928"/>
        <end position="962"/>
    </location>
</feature>
<dbReference type="GO" id="GO:0007004">
    <property type="term" value="P:telomere maintenance via telomerase"/>
    <property type="evidence" value="ECO:0007669"/>
    <property type="project" value="TreeGrafter"/>
</dbReference>
<evidence type="ECO:0000256" key="6">
    <source>
        <dbReference type="ARBA" id="ARBA00022454"/>
    </source>
</evidence>
<dbReference type="GeneID" id="23867982"/>
<dbReference type="GO" id="GO:0046872">
    <property type="term" value="F:metal ion binding"/>
    <property type="evidence" value="ECO:0007669"/>
    <property type="project" value="UniProtKB-KW"/>
</dbReference>
<comment type="catalytic activity">
    <reaction evidence="18">
        <text>ATP + H2O = ADP + phosphate + H(+)</text>
        <dbReference type="Rhea" id="RHEA:13065"/>
        <dbReference type="ChEBI" id="CHEBI:15377"/>
        <dbReference type="ChEBI" id="CHEBI:15378"/>
        <dbReference type="ChEBI" id="CHEBI:30616"/>
        <dbReference type="ChEBI" id="CHEBI:43474"/>
        <dbReference type="ChEBI" id="CHEBI:456216"/>
    </reaction>
</comment>
<dbReference type="Pfam" id="PF13558">
    <property type="entry name" value="SbcC_Walker_B"/>
    <property type="match status" value="1"/>
</dbReference>
<dbReference type="EMBL" id="FN554974">
    <property type="protein sequence ID" value="CBH17819.1"/>
    <property type="molecule type" value="Genomic_DNA"/>
</dbReference>
<comment type="cofactor">
    <cofactor evidence="1">
        <name>Zn(2+)</name>
        <dbReference type="ChEBI" id="CHEBI:29105"/>
    </cofactor>
</comment>
<name>D0A818_TRYB9</name>
<sequence length="1349" mass="152836">MTSIEQIEISGVRSFDPNPNNRQRIVFKKPLTVILGKNGAGKTTIIEALLNACTGQMPPGGGTEKSSFVYDPKVVGENDVKAQIRLLFTGRGGKVMQVIRSFQATRTRNKTTFATLDNIVAFQDSATGKIISSTYRANDVDRAIPDMLGVSPAVLEHVIFCHQEDGNWPLSPPKEVKKIFDDIFAATRYVLALDRLRENNKELRRQQKEHEASLMSLSEHREQARQISADITVKEETVAGIKAKTDALAPQLQELQAIATALDNVEHRAEGLSREAAVIEGRIGEKRESLSRLNVSPPGYSLGELLQRRQNFGEKLRELESTVSTKKELMERAVAELRRCEESVVSLRSGIEFREKQEQQHKRECEELKVIMSDLSMKFVIDGEINEHCLTKITEYVNEELHNEEQKRSGELNSIDAGIRAVEDRRSTTLRAMDTEGKEKEMKEEQLRHLMKRCGDAKEALGKLAPYVTPTRVKNVQDTITELEKRVEAMELLQKGDARYRQRQDILQSVEAQNKVVAQLRQELSRHKQRSGREAEMNLLRTQIAEKEEIINNRLQEELIAGLNDLGCNTGGSQTLTAVTMQIDKLRRKMADTLYSVEAEVNDLDRQLIALKQNRSQLEGKIVSENIELQRKRVQCISKLGNDDALTNFEALLVEARDRYHKLNEKLSGSKALAACHAHFVEQAKVEDKCPLCGRAFGSENELNDFLASFKVGQQTSGKDSIKEGDVEKALQRVRGLEQLESDVMDVRRLADNAPQLEESLKSTIKQIRDKEILLEDVHNKRDKVKDEMQRAQKLVQAAMEVNAMTSEKQALLQQLNRREAACAEASTPSANIGGAGEPCCAGELASLSYEELSDKYESANAELHRLNVLLSEMQRGEEGGSAQALVKELTMKRSELCELKMKLTRQAEVEATISQYAEQEEGYVSRIAEIDDQREKLVTQLESYNKELEALHAKRKELELASQQGYIGQLKRTLGLLSAVLPRLRDYITSRVGEELSRDRESLRVNEKRRDTQAEEVKLLRLSIDDTLRIINEEQRLRVEVDKYIEYLEKKGSIEEDEKRLSDVRCTLSELKVNAVPAAEAVLGKDVVERESVGRIRELIRGKISALECLRAQQDGVAEAMRQDIESLKGQLTRDKYKDIEKRYRTTFLKVQTTEIAVSDVEKYYRALEKAVQTYHQEKIAQINQILADLWRHTYKGSDIDTIELRSEDDVTSTTARRSYSYRVVMKRGNSEMDMRGRCSAGQKVLASVLIRLALSEAFCCDCGILALDEPTTNLDEDNARSLAESLRMLIDSHRAVKHFQLIVITHDEHFVRALGGQALDTFYYIHKDREGAFSVIEERTFDQLFAS</sequence>
<keyword evidence="7" id="KW-0479">Metal-binding</keyword>
<keyword evidence="9" id="KW-0227">DNA damage</keyword>
<dbReference type="GO" id="GO:0070192">
    <property type="term" value="P:chromosome organization involved in meiotic cell cycle"/>
    <property type="evidence" value="ECO:0007669"/>
    <property type="project" value="TreeGrafter"/>
</dbReference>
<protein>
    <recommendedName>
        <fullName evidence="5">DNA repair protein RAD50</fullName>
    </recommendedName>
</protein>
<dbReference type="GO" id="GO:0030870">
    <property type="term" value="C:Mre11 complex"/>
    <property type="evidence" value="ECO:0007669"/>
    <property type="project" value="UniProtKB-ARBA"/>
</dbReference>
<dbReference type="GO" id="GO:0005524">
    <property type="term" value="F:ATP binding"/>
    <property type="evidence" value="ECO:0007669"/>
    <property type="project" value="UniProtKB-KW"/>
</dbReference>
<evidence type="ECO:0000256" key="9">
    <source>
        <dbReference type="ARBA" id="ARBA00022763"/>
    </source>
</evidence>
<feature type="coiled-coil region" evidence="19">
    <location>
        <begin position="768"/>
        <end position="802"/>
    </location>
</feature>
<comment type="similarity">
    <text evidence="4">Belongs to the SMC family. RAD50 subfamily.</text>
</comment>
<evidence type="ECO:0000256" key="11">
    <source>
        <dbReference type="ARBA" id="ARBA00022833"/>
    </source>
</evidence>
<keyword evidence="15" id="KW-0234">DNA repair</keyword>
<dbReference type="PANTHER" id="PTHR18867">
    <property type="entry name" value="RAD50"/>
    <property type="match status" value="1"/>
</dbReference>
<evidence type="ECO:0000256" key="4">
    <source>
        <dbReference type="ARBA" id="ARBA00009439"/>
    </source>
</evidence>
<feature type="coiled-coil region" evidence="19">
    <location>
        <begin position="255"/>
        <end position="336"/>
    </location>
</feature>
<proteinExistence type="inferred from homology"/>
<evidence type="ECO:0000256" key="8">
    <source>
        <dbReference type="ARBA" id="ARBA00022741"/>
    </source>
</evidence>
<comment type="subcellular location">
    <subcellularLocation>
        <location evidence="3">Chromosome</location>
    </subcellularLocation>
    <subcellularLocation>
        <location evidence="2">Nucleus</location>
    </subcellularLocation>
</comment>
<dbReference type="RefSeq" id="XP_011780083.1">
    <property type="nucleotide sequence ID" value="XM_011781781.1"/>
</dbReference>
<evidence type="ECO:0000256" key="3">
    <source>
        <dbReference type="ARBA" id="ARBA00004286"/>
    </source>
</evidence>
<evidence type="ECO:0000256" key="7">
    <source>
        <dbReference type="ARBA" id="ARBA00022723"/>
    </source>
</evidence>
<accession>D0A818</accession>
<keyword evidence="13" id="KW-0460">Magnesium</keyword>
<keyword evidence="14 19" id="KW-0175">Coiled coil</keyword>
<dbReference type="PANTHER" id="PTHR18867:SF12">
    <property type="entry name" value="DNA REPAIR PROTEIN RAD50"/>
    <property type="match status" value="1"/>
</dbReference>
<dbReference type="Proteomes" id="UP000002316">
    <property type="component" value="Chromosome 11"/>
</dbReference>
<keyword evidence="11" id="KW-0862">Zinc</keyword>
<evidence type="ECO:0000256" key="1">
    <source>
        <dbReference type="ARBA" id="ARBA00001947"/>
    </source>
</evidence>
<gene>
    <name evidence="21" type="ORF">TbgDal_XI9380</name>
</gene>
<dbReference type="GO" id="GO:0043047">
    <property type="term" value="F:single-stranded telomeric DNA binding"/>
    <property type="evidence" value="ECO:0007669"/>
    <property type="project" value="TreeGrafter"/>
</dbReference>
<dbReference type="GO" id="GO:0003691">
    <property type="term" value="F:double-stranded telomeric DNA binding"/>
    <property type="evidence" value="ECO:0007669"/>
    <property type="project" value="TreeGrafter"/>
</dbReference>
<keyword evidence="17" id="KW-0469">Meiosis</keyword>